<dbReference type="InterPro" id="IPR010699">
    <property type="entry name" value="DUF1275"/>
</dbReference>
<accession>A0AA96WW52</accession>
<dbReference type="EMBL" id="CP053586">
    <property type="protein sequence ID" value="WNZ24927.1"/>
    <property type="molecule type" value="Genomic_DNA"/>
</dbReference>
<evidence type="ECO:0000313" key="2">
    <source>
        <dbReference type="EMBL" id="WNZ24927.1"/>
    </source>
</evidence>
<dbReference type="Pfam" id="PF06912">
    <property type="entry name" value="DUF1275"/>
    <property type="match status" value="1"/>
</dbReference>
<feature type="transmembrane region" description="Helical" evidence="1">
    <location>
        <begin position="209"/>
        <end position="227"/>
    </location>
</feature>
<name>A0AA96WW52_9CYAN</name>
<dbReference type="PANTHER" id="PTHR37314">
    <property type="entry name" value="SLR0142 PROTEIN"/>
    <property type="match status" value="1"/>
</dbReference>
<keyword evidence="1" id="KW-1133">Transmembrane helix</keyword>
<sequence>MVASSRNQPFHLSRLLISDGPAGFLLSWVAGFVDTSAFIILFGIFTAHVTGNIALAGSSFVSSDEKTTITRLLMLPTFVVAVALTSLLARYARHKKWPVFAVLLTAEAIALTGFLIIGTSLSPALMLDVQEEYILPIGMAGVVAMAIQNGLMKEAKGVFKSYIPTTVMTGNTTQLTIDMVQYLLAKLSPASNPTAQLEAEEALERMSRVFPVIAGFALGGLGAAYFVLLAETWWSLVLPLAIISMLAVAAYVEFNRTSTQAEAESSVEAQMAAVEATAVERPSDDSALFRSEV</sequence>
<dbReference type="PANTHER" id="PTHR37314:SF5">
    <property type="entry name" value="SLR0142 PROTEIN"/>
    <property type="match status" value="1"/>
</dbReference>
<proteinExistence type="predicted"/>
<keyword evidence="1" id="KW-0812">Transmembrane</keyword>
<organism evidence="2">
    <name type="scientific">Leptolyngbya sp. NK1-12</name>
    <dbReference type="NCBI Taxonomy" id="2547451"/>
    <lineage>
        <taxon>Bacteria</taxon>
        <taxon>Bacillati</taxon>
        <taxon>Cyanobacteriota</taxon>
        <taxon>Cyanophyceae</taxon>
        <taxon>Leptolyngbyales</taxon>
        <taxon>Leptolyngbyaceae</taxon>
        <taxon>Leptolyngbya group</taxon>
        <taxon>Leptolyngbya</taxon>
    </lineage>
</organism>
<feature type="transmembrane region" description="Helical" evidence="1">
    <location>
        <begin position="100"/>
        <end position="121"/>
    </location>
</feature>
<feature type="transmembrane region" description="Helical" evidence="1">
    <location>
        <begin position="69"/>
        <end position="88"/>
    </location>
</feature>
<keyword evidence="1" id="KW-0472">Membrane</keyword>
<evidence type="ECO:0000256" key="1">
    <source>
        <dbReference type="SAM" id="Phobius"/>
    </source>
</evidence>
<feature type="transmembrane region" description="Helical" evidence="1">
    <location>
        <begin position="21"/>
        <end position="49"/>
    </location>
</feature>
<gene>
    <name evidence="2" type="ORF">HJG54_20115</name>
</gene>
<protein>
    <submittedName>
        <fullName evidence="2">DUF1275 domain-containing protein</fullName>
    </submittedName>
</protein>
<reference evidence="2" key="1">
    <citation type="submission" date="2020-05" db="EMBL/GenBank/DDBJ databases">
        <authorList>
            <person name="Zhu T."/>
            <person name="Keshari N."/>
            <person name="Lu X."/>
        </authorList>
    </citation>
    <scope>NUCLEOTIDE SEQUENCE</scope>
    <source>
        <strain evidence="2">NK1-12</strain>
    </source>
</reference>
<feature type="transmembrane region" description="Helical" evidence="1">
    <location>
        <begin position="133"/>
        <end position="151"/>
    </location>
</feature>
<dbReference type="RefSeq" id="WP_316430951.1">
    <property type="nucleotide sequence ID" value="NZ_CP053586.1"/>
</dbReference>
<feature type="transmembrane region" description="Helical" evidence="1">
    <location>
        <begin position="233"/>
        <end position="252"/>
    </location>
</feature>
<dbReference type="AlphaFoldDB" id="A0AA96WW52"/>